<dbReference type="AlphaFoldDB" id="A0A8H7PR24"/>
<comment type="caution">
    <text evidence="2">The sequence shown here is derived from an EMBL/GenBank/DDBJ whole genome shotgun (WGS) entry which is preliminary data.</text>
</comment>
<feature type="compositionally biased region" description="Basic and acidic residues" evidence="1">
    <location>
        <begin position="58"/>
        <end position="71"/>
    </location>
</feature>
<name>A0A8H7PR24_9FUNG</name>
<evidence type="ECO:0000313" key="3">
    <source>
        <dbReference type="Proteomes" id="UP000612746"/>
    </source>
</evidence>
<dbReference type="Proteomes" id="UP000612746">
    <property type="component" value="Unassembled WGS sequence"/>
</dbReference>
<evidence type="ECO:0000256" key="1">
    <source>
        <dbReference type="SAM" id="MobiDB-lite"/>
    </source>
</evidence>
<feature type="region of interest" description="Disordered" evidence="1">
    <location>
        <begin position="34"/>
        <end position="71"/>
    </location>
</feature>
<sequence length="71" mass="7875">MPLHVKIRAATLLIPPYTKNGIWPFRGMTFSGGESSVTGTMNALTFDDHRQNPPQPSERLDPRDHVLDGTS</sequence>
<protein>
    <submittedName>
        <fullName evidence="2">Uncharacterized protein</fullName>
    </submittedName>
</protein>
<organism evidence="2 3">
    <name type="scientific">Umbelopsis vinacea</name>
    <dbReference type="NCBI Taxonomy" id="44442"/>
    <lineage>
        <taxon>Eukaryota</taxon>
        <taxon>Fungi</taxon>
        <taxon>Fungi incertae sedis</taxon>
        <taxon>Mucoromycota</taxon>
        <taxon>Mucoromycotina</taxon>
        <taxon>Umbelopsidomycetes</taxon>
        <taxon>Umbelopsidales</taxon>
        <taxon>Umbelopsidaceae</taxon>
        <taxon>Umbelopsis</taxon>
    </lineage>
</organism>
<reference evidence="2" key="1">
    <citation type="submission" date="2020-12" db="EMBL/GenBank/DDBJ databases">
        <title>Metabolic potential, ecology and presence of endohyphal bacteria is reflected in genomic diversity of Mucoromycotina.</title>
        <authorList>
            <person name="Muszewska A."/>
            <person name="Okrasinska A."/>
            <person name="Steczkiewicz K."/>
            <person name="Drgas O."/>
            <person name="Orlowska M."/>
            <person name="Perlinska-Lenart U."/>
            <person name="Aleksandrzak-Piekarczyk T."/>
            <person name="Szatraj K."/>
            <person name="Zielenkiewicz U."/>
            <person name="Pilsyk S."/>
            <person name="Malc E."/>
            <person name="Mieczkowski P."/>
            <person name="Kruszewska J.S."/>
            <person name="Biernat P."/>
            <person name="Pawlowska J."/>
        </authorList>
    </citation>
    <scope>NUCLEOTIDE SEQUENCE</scope>
    <source>
        <strain evidence="2">WA0000051536</strain>
    </source>
</reference>
<feature type="compositionally biased region" description="Polar residues" evidence="1">
    <location>
        <begin position="34"/>
        <end position="43"/>
    </location>
</feature>
<proteinExistence type="predicted"/>
<evidence type="ECO:0000313" key="2">
    <source>
        <dbReference type="EMBL" id="KAG2178345.1"/>
    </source>
</evidence>
<accession>A0A8H7PR24</accession>
<gene>
    <name evidence="2" type="ORF">INT44_001495</name>
</gene>
<keyword evidence="3" id="KW-1185">Reference proteome</keyword>
<dbReference type="EMBL" id="JAEPRA010000011">
    <property type="protein sequence ID" value="KAG2178345.1"/>
    <property type="molecule type" value="Genomic_DNA"/>
</dbReference>